<dbReference type="AlphaFoldDB" id="A0A927FAK4"/>
<proteinExistence type="inferred from homology"/>
<evidence type="ECO:0000256" key="6">
    <source>
        <dbReference type="ARBA" id="ARBA00022723"/>
    </source>
</evidence>
<dbReference type="EMBL" id="JACYFG010000041">
    <property type="protein sequence ID" value="MBD5781432.1"/>
    <property type="molecule type" value="Genomic_DNA"/>
</dbReference>
<dbReference type="GO" id="GO:0004156">
    <property type="term" value="F:dihydropteroate synthase activity"/>
    <property type="evidence" value="ECO:0007669"/>
    <property type="project" value="UniProtKB-EC"/>
</dbReference>
<evidence type="ECO:0000313" key="11">
    <source>
        <dbReference type="EMBL" id="MBD5781432.1"/>
    </source>
</evidence>
<feature type="domain" description="Pterin-binding" evidence="10">
    <location>
        <begin position="21"/>
        <end position="269"/>
    </location>
</feature>
<comment type="function">
    <text evidence="9">Catalyzes the condensation of para-aminobenzoate (pABA) with 6-hydroxymethyl-7,8-dihydropterin diphosphate (DHPt-PP) to form 7,8-dihydropteroate (H2Pte), the immediate precursor of folate derivatives.</text>
</comment>
<dbReference type="PANTHER" id="PTHR20941">
    <property type="entry name" value="FOLATE SYNTHESIS PROTEINS"/>
    <property type="match status" value="1"/>
</dbReference>
<comment type="caution">
    <text evidence="11">The sequence shown here is derived from an EMBL/GenBank/DDBJ whole genome shotgun (WGS) entry which is preliminary data.</text>
</comment>
<evidence type="ECO:0000256" key="1">
    <source>
        <dbReference type="ARBA" id="ARBA00000012"/>
    </source>
</evidence>
<keyword evidence="6 9" id="KW-0479">Metal-binding</keyword>
<gene>
    <name evidence="11" type="primary">folP</name>
    <name evidence="11" type="ORF">IEN85_18165</name>
</gene>
<dbReference type="GO" id="GO:0005829">
    <property type="term" value="C:cytosol"/>
    <property type="evidence" value="ECO:0007669"/>
    <property type="project" value="TreeGrafter"/>
</dbReference>
<dbReference type="RefSeq" id="WP_191618534.1">
    <property type="nucleotide sequence ID" value="NZ_JACYFG010000041.1"/>
</dbReference>
<evidence type="ECO:0000259" key="10">
    <source>
        <dbReference type="PROSITE" id="PS50972"/>
    </source>
</evidence>
<evidence type="ECO:0000256" key="3">
    <source>
        <dbReference type="ARBA" id="ARBA00004763"/>
    </source>
</evidence>
<dbReference type="Gene3D" id="3.20.20.20">
    <property type="entry name" value="Dihydropteroate synthase-like"/>
    <property type="match status" value="1"/>
</dbReference>
<dbReference type="PROSITE" id="PS50972">
    <property type="entry name" value="PTERIN_BINDING"/>
    <property type="match status" value="1"/>
</dbReference>
<dbReference type="GO" id="GO:0046872">
    <property type="term" value="F:metal ion binding"/>
    <property type="evidence" value="ECO:0007669"/>
    <property type="project" value="UniProtKB-KW"/>
</dbReference>
<accession>A0A927FAK4</accession>
<reference evidence="11" key="1">
    <citation type="submission" date="2020-09" db="EMBL/GenBank/DDBJ databases">
        <title>Pelagicoccus enzymogenes sp. nov. with an EPS production, isolated from marine sediment.</title>
        <authorList>
            <person name="Feng X."/>
        </authorList>
    </citation>
    <scope>NUCLEOTIDE SEQUENCE</scope>
    <source>
        <strain evidence="11">NFK12</strain>
    </source>
</reference>
<evidence type="ECO:0000256" key="7">
    <source>
        <dbReference type="ARBA" id="ARBA00022842"/>
    </source>
</evidence>
<evidence type="ECO:0000256" key="5">
    <source>
        <dbReference type="ARBA" id="ARBA00022679"/>
    </source>
</evidence>
<comment type="cofactor">
    <cofactor evidence="2 9">
        <name>Mg(2+)</name>
        <dbReference type="ChEBI" id="CHEBI:18420"/>
    </cofactor>
</comment>
<keyword evidence="8 9" id="KW-0289">Folate biosynthesis</keyword>
<dbReference type="InterPro" id="IPR006390">
    <property type="entry name" value="DHP_synth_dom"/>
</dbReference>
<dbReference type="EC" id="2.5.1.15" evidence="4 9"/>
<protein>
    <recommendedName>
        <fullName evidence="4 9">Dihydropteroate synthase</fullName>
        <shortName evidence="9">DHPS</shortName>
        <ecNumber evidence="4 9">2.5.1.15</ecNumber>
    </recommendedName>
    <alternativeName>
        <fullName evidence="9">Dihydropteroate pyrophosphorylase</fullName>
    </alternativeName>
</protein>
<evidence type="ECO:0000256" key="8">
    <source>
        <dbReference type="ARBA" id="ARBA00022909"/>
    </source>
</evidence>
<dbReference type="PROSITE" id="PS00792">
    <property type="entry name" value="DHPS_1"/>
    <property type="match status" value="1"/>
</dbReference>
<dbReference type="PANTHER" id="PTHR20941:SF1">
    <property type="entry name" value="FOLIC ACID SYNTHESIS PROTEIN FOL1"/>
    <property type="match status" value="1"/>
</dbReference>
<evidence type="ECO:0000256" key="2">
    <source>
        <dbReference type="ARBA" id="ARBA00001946"/>
    </source>
</evidence>
<dbReference type="CDD" id="cd00739">
    <property type="entry name" value="DHPS"/>
    <property type="match status" value="1"/>
</dbReference>
<keyword evidence="12" id="KW-1185">Reference proteome</keyword>
<name>A0A927FAK4_9BACT</name>
<dbReference type="Proteomes" id="UP000622317">
    <property type="component" value="Unassembled WGS sequence"/>
</dbReference>
<comment type="catalytic activity">
    <reaction evidence="1">
        <text>(7,8-dihydropterin-6-yl)methyl diphosphate + 4-aminobenzoate = 7,8-dihydropteroate + diphosphate</text>
        <dbReference type="Rhea" id="RHEA:19949"/>
        <dbReference type="ChEBI" id="CHEBI:17836"/>
        <dbReference type="ChEBI" id="CHEBI:17839"/>
        <dbReference type="ChEBI" id="CHEBI:33019"/>
        <dbReference type="ChEBI" id="CHEBI:72950"/>
        <dbReference type="EC" id="2.5.1.15"/>
    </reaction>
</comment>
<dbReference type="Pfam" id="PF00809">
    <property type="entry name" value="Pterin_bind"/>
    <property type="match status" value="1"/>
</dbReference>
<evidence type="ECO:0000256" key="9">
    <source>
        <dbReference type="RuleBase" id="RU361205"/>
    </source>
</evidence>
<dbReference type="GO" id="GO:0046656">
    <property type="term" value="P:folic acid biosynthetic process"/>
    <property type="evidence" value="ECO:0007669"/>
    <property type="project" value="UniProtKB-KW"/>
</dbReference>
<organism evidence="11 12">
    <name type="scientific">Pelagicoccus enzymogenes</name>
    <dbReference type="NCBI Taxonomy" id="2773457"/>
    <lineage>
        <taxon>Bacteria</taxon>
        <taxon>Pseudomonadati</taxon>
        <taxon>Verrucomicrobiota</taxon>
        <taxon>Opitutia</taxon>
        <taxon>Puniceicoccales</taxon>
        <taxon>Pelagicoccaceae</taxon>
        <taxon>Pelagicoccus</taxon>
    </lineage>
</organism>
<sequence>MSKDLFWKLAGDAKLELGKRSLLMGILNVTPDSFSDGGKHLNLEAALARGEQMLEEGADIIDIGGESTRPGFEPVSADIEIERVVPVVRELRARRPNCILSVDTCKPEVAAASLEAGVNIVNDVNGFLSETDLATVSASFGSGVVLMRNGRLGEGVEPILDRIRASWEKSLEVAFDAGLKEAAIVLDPGVGFGTTRQEDLEILRGLDLLRSFGFPLLLGASRKRITAQPTGLPLELRLEPTLASSVAGVAAGIEIFRVHDVAAHVRALGLADLIYRGGDLDE</sequence>
<comment type="pathway">
    <text evidence="3 9">Cofactor biosynthesis; tetrahydrofolate biosynthesis; 7,8-dihydrofolate from 2-amino-4-hydroxy-6-hydroxymethyl-7,8-dihydropteridine diphosphate and 4-aminobenzoate: step 1/2.</text>
</comment>
<dbReference type="GO" id="GO:0046654">
    <property type="term" value="P:tetrahydrofolate biosynthetic process"/>
    <property type="evidence" value="ECO:0007669"/>
    <property type="project" value="TreeGrafter"/>
</dbReference>
<dbReference type="SUPFAM" id="SSF51717">
    <property type="entry name" value="Dihydropteroate synthetase-like"/>
    <property type="match status" value="1"/>
</dbReference>
<dbReference type="InterPro" id="IPR000489">
    <property type="entry name" value="Pterin-binding_dom"/>
</dbReference>
<keyword evidence="7 9" id="KW-0460">Magnesium</keyword>
<dbReference type="InterPro" id="IPR011005">
    <property type="entry name" value="Dihydropteroate_synth-like_sf"/>
</dbReference>
<evidence type="ECO:0000313" key="12">
    <source>
        <dbReference type="Proteomes" id="UP000622317"/>
    </source>
</evidence>
<evidence type="ECO:0000256" key="4">
    <source>
        <dbReference type="ARBA" id="ARBA00012458"/>
    </source>
</evidence>
<comment type="similarity">
    <text evidence="9">Belongs to the DHPS family.</text>
</comment>
<dbReference type="InterPro" id="IPR045031">
    <property type="entry name" value="DHP_synth-like"/>
</dbReference>
<dbReference type="PROSITE" id="PS00793">
    <property type="entry name" value="DHPS_2"/>
    <property type="match status" value="1"/>
</dbReference>
<keyword evidence="5 9" id="KW-0808">Transferase</keyword>
<dbReference type="NCBIfam" id="TIGR01496">
    <property type="entry name" value="DHPS"/>
    <property type="match status" value="1"/>
</dbReference>